<comment type="caution">
    <text evidence="1">The sequence shown here is derived from an EMBL/GenBank/DDBJ whole genome shotgun (WGS) entry which is preliminary data.</text>
</comment>
<sequence>MVPAEVRARQGWTTGTPLVLVEGETGVTFMTREQAKAHVRAQFRGSHAVDDLIAERRKAAQQEDAE</sequence>
<proteinExistence type="predicted"/>
<name>A0A917IJT7_9MICO</name>
<evidence type="ECO:0008006" key="3">
    <source>
        <dbReference type="Google" id="ProtNLM"/>
    </source>
</evidence>
<keyword evidence="2" id="KW-1185">Reference proteome</keyword>
<accession>A0A917IJT7</accession>
<dbReference type="EMBL" id="BMJY01000027">
    <property type="protein sequence ID" value="GGH51492.1"/>
    <property type="molecule type" value="Genomic_DNA"/>
</dbReference>
<evidence type="ECO:0000313" key="2">
    <source>
        <dbReference type="Proteomes" id="UP000657592"/>
    </source>
</evidence>
<organism evidence="1 2">
    <name type="scientific">Microbacterium album</name>
    <dbReference type="NCBI Taxonomy" id="2053191"/>
    <lineage>
        <taxon>Bacteria</taxon>
        <taxon>Bacillati</taxon>
        <taxon>Actinomycetota</taxon>
        <taxon>Actinomycetes</taxon>
        <taxon>Micrococcales</taxon>
        <taxon>Microbacteriaceae</taxon>
        <taxon>Microbacterium</taxon>
    </lineage>
</organism>
<gene>
    <name evidence="1" type="ORF">GCM10010921_30940</name>
</gene>
<dbReference type="Proteomes" id="UP000657592">
    <property type="component" value="Unassembled WGS sequence"/>
</dbReference>
<reference evidence="1" key="2">
    <citation type="submission" date="2020-09" db="EMBL/GenBank/DDBJ databases">
        <authorList>
            <person name="Sun Q."/>
            <person name="Zhou Y."/>
        </authorList>
    </citation>
    <scope>NUCLEOTIDE SEQUENCE</scope>
    <source>
        <strain evidence="1">CGMCC 1.15794</strain>
    </source>
</reference>
<dbReference type="AlphaFoldDB" id="A0A917IJT7"/>
<protein>
    <recommendedName>
        <fullName evidence="3">AbrB/MazE/SpoVT family DNA-binding domain-containing protein</fullName>
    </recommendedName>
</protein>
<evidence type="ECO:0000313" key="1">
    <source>
        <dbReference type="EMBL" id="GGH51492.1"/>
    </source>
</evidence>
<reference evidence="1" key="1">
    <citation type="journal article" date="2014" name="Int. J. Syst. Evol. Microbiol.">
        <title>Complete genome sequence of Corynebacterium casei LMG S-19264T (=DSM 44701T), isolated from a smear-ripened cheese.</title>
        <authorList>
            <consortium name="US DOE Joint Genome Institute (JGI-PGF)"/>
            <person name="Walter F."/>
            <person name="Albersmeier A."/>
            <person name="Kalinowski J."/>
            <person name="Ruckert C."/>
        </authorList>
    </citation>
    <scope>NUCLEOTIDE SEQUENCE</scope>
    <source>
        <strain evidence="1">CGMCC 1.15794</strain>
    </source>
</reference>